<feature type="non-terminal residue" evidence="1">
    <location>
        <position position="1"/>
    </location>
</feature>
<dbReference type="GO" id="GO:0016740">
    <property type="term" value="F:transferase activity"/>
    <property type="evidence" value="ECO:0007669"/>
    <property type="project" value="UniProtKB-KW"/>
</dbReference>
<keyword evidence="1" id="KW-0808">Transferase</keyword>
<sequence length="84" mass="9294">VVCTVLEKWACMVGLGCWSFSFGVRTIWRDPVCRIVFQFPGIASTDVNGGDMISREVQDPSTHPYSSTQSYHNPKVTIRCGIPG</sequence>
<name>G1K019_9AGAR</name>
<dbReference type="EMBL" id="JO124050">
    <property type="protein sequence ID" value="AEK06440.1"/>
    <property type="molecule type" value="mRNA"/>
</dbReference>
<feature type="non-terminal residue" evidence="1">
    <location>
        <position position="84"/>
    </location>
</feature>
<organism evidence="1">
    <name type="scientific">Macrolepiota albuminosa</name>
    <dbReference type="NCBI Taxonomy" id="79931"/>
    <lineage>
        <taxon>Eukaryota</taxon>
        <taxon>Fungi</taxon>
        <taxon>Dikarya</taxon>
        <taxon>Basidiomycota</taxon>
        <taxon>Agaricomycotina</taxon>
        <taxon>Agaricomycetes</taxon>
        <taxon>Agaricomycetidae</taxon>
        <taxon>Agaricales</taxon>
        <taxon>Agaricineae</taxon>
        <taxon>Agaricaceae</taxon>
        <taxon>Macrolepiota</taxon>
    </lineage>
</organism>
<evidence type="ECO:0000313" key="1">
    <source>
        <dbReference type="EMBL" id="AEK06440.1"/>
    </source>
</evidence>
<accession>G1K019</accession>
<proteinExistence type="evidence at transcript level"/>
<protein>
    <submittedName>
        <fullName evidence="1">Glycosyltransferase family 8 protein</fullName>
    </submittedName>
</protein>
<reference evidence="1" key="1">
    <citation type="submission" date="2011-07" db="EMBL/GenBank/DDBJ databases">
        <title>Transcriptome analysis of Termitomyces albuminosus reveals the biodegradation of lignocellulose.</title>
        <authorList>
            <person name="Yang F."/>
            <person name="Zhao S.J."/>
            <person name="Huang Z.X."/>
            <person name="Xu B."/>
            <person name="Yang Y.J."/>
            <person name="Tang X.H."/>
            <person name="Li J.J."/>
            <person name="Wang F."/>
            <person name="Peng M.Z."/>
        </authorList>
    </citation>
    <scope>NUCLEOTIDE SEQUENCE</scope>
    <source>
        <tissue evidence="1">Fruit body</tissue>
    </source>
</reference>
<dbReference type="AlphaFoldDB" id="G1K019"/>